<evidence type="ECO:0000313" key="8">
    <source>
        <dbReference type="EMBL" id="CAE7330894.1"/>
    </source>
</evidence>
<dbReference type="PANTHER" id="PTHR12308">
    <property type="entry name" value="ANOCTAMIN"/>
    <property type="match status" value="1"/>
</dbReference>
<evidence type="ECO:0000256" key="4">
    <source>
        <dbReference type="ARBA" id="ARBA00023136"/>
    </source>
</evidence>
<feature type="non-terminal residue" evidence="8">
    <location>
        <position position="786"/>
    </location>
</feature>
<feature type="transmembrane region" description="Helical" evidence="6">
    <location>
        <begin position="305"/>
        <end position="324"/>
    </location>
</feature>
<comment type="caution">
    <text evidence="8">The sequence shown here is derived from an EMBL/GenBank/DDBJ whole genome shotgun (WGS) entry which is preliminary data.</text>
</comment>
<evidence type="ECO:0000256" key="1">
    <source>
        <dbReference type="ARBA" id="ARBA00004141"/>
    </source>
</evidence>
<keyword evidence="9" id="KW-1185">Reference proteome</keyword>
<gene>
    <name evidence="8" type="primary">ano10</name>
    <name evidence="8" type="ORF">SPIL2461_LOCUS7682</name>
</gene>
<feature type="transmembrane region" description="Helical" evidence="6">
    <location>
        <begin position="259"/>
        <end position="284"/>
    </location>
</feature>
<protein>
    <submittedName>
        <fullName evidence="8">Ano10 protein</fullName>
    </submittedName>
</protein>
<sequence>DMVRLPGILPPWLGLKDDSEECTMVLIFPRVTYAGGTVDPAQEVPDPWASLEKIFVATANKHSAYSCERVKARIGPGPASMETYQSVVRDFLTELVAESGLTMSTFASVDEDEDFLKIYLPLSGPVIEHMAEHLEYSMPYKTSVYETIRPHGPYPGNEPMKDSQGRDIVAWDSFKIEKGTFFEPFSKLDSVRLLEFWLDEWVSLDEMERQGIITCYFPCPEVEALKRLHNHFLDFRKWVHFQGEQADELRQYFGAEIGFYFRFLGYVCHSMCMLGFLGAVIYVLRHPLIRHESYIPQEWIGRVRAGLAGVYSVWAAILLVFWGITTSRLRVRWGVQETECYEQINPEWEPKEPSAWLPLLVNVLTCSFLAAYVGAISAVLNWQFGFQNKEGDAGLSATLAPLILTALIKLGSLMWTYIAPAIVRLENHRREDDKVEKLSSVLALVKIFVALYPFISSCFIATLVQSTCADTFELAVEATWQDYDHTKTLSAESLEAIRPYSFEKDGQICFHGCHPADLSNSHVWSETTCDKSVSANLKTYFVFTVLLELVFLIIPIAISAYEIHKEHRQQKSKGEKFSYTLLQWEAKKFKYDWASWGGDKINDYLDLTISYAVVVCFGIIAPLMATGAVIALLISQRLRCYRMIYVTRRPLPRASAGLGVWHSVFSGINVLAVVINVGLAAVFFYPMRIMSKSEKFIIFVIAEHVVLLVQHLVKLIVPEKPADLAHIEAYNQHVKKSVHGTESGMSRLVNHRTGRGHVKLSLNPQGIQSDADSTDESNEDSGGNCL</sequence>
<evidence type="ECO:0000256" key="2">
    <source>
        <dbReference type="ARBA" id="ARBA00022692"/>
    </source>
</evidence>
<dbReference type="Pfam" id="PF04547">
    <property type="entry name" value="Anoctamin"/>
    <property type="match status" value="1"/>
</dbReference>
<dbReference type="InterPro" id="IPR007632">
    <property type="entry name" value="Anoctamin"/>
</dbReference>
<dbReference type="OrthoDB" id="296386at2759"/>
<keyword evidence="3 6" id="KW-1133">Transmembrane helix</keyword>
<feature type="transmembrane region" description="Helical" evidence="6">
    <location>
        <begin position="394"/>
        <end position="418"/>
    </location>
</feature>
<dbReference type="GO" id="GO:0016020">
    <property type="term" value="C:membrane"/>
    <property type="evidence" value="ECO:0007669"/>
    <property type="project" value="UniProtKB-SubCell"/>
</dbReference>
<comment type="subcellular location">
    <subcellularLocation>
        <location evidence="1">Membrane</location>
        <topology evidence="1">Multi-pass membrane protein</topology>
    </subcellularLocation>
</comment>
<accession>A0A812P6G5</accession>
<feature type="transmembrane region" description="Helical" evidence="6">
    <location>
        <begin position="355"/>
        <end position="382"/>
    </location>
</feature>
<evidence type="ECO:0000256" key="6">
    <source>
        <dbReference type="SAM" id="Phobius"/>
    </source>
</evidence>
<evidence type="ECO:0000313" key="9">
    <source>
        <dbReference type="Proteomes" id="UP000649617"/>
    </source>
</evidence>
<keyword evidence="2 6" id="KW-0812">Transmembrane</keyword>
<evidence type="ECO:0000256" key="3">
    <source>
        <dbReference type="ARBA" id="ARBA00022989"/>
    </source>
</evidence>
<feature type="region of interest" description="Disordered" evidence="5">
    <location>
        <begin position="758"/>
        <end position="786"/>
    </location>
</feature>
<evidence type="ECO:0000256" key="5">
    <source>
        <dbReference type="SAM" id="MobiDB-lite"/>
    </source>
</evidence>
<feature type="compositionally biased region" description="Polar residues" evidence="5">
    <location>
        <begin position="762"/>
        <end position="771"/>
    </location>
</feature>
<organism evidence="8 9">
    <name type="scientific">Symbiodinium pilosum</name>
    <name type="common">Dinoflagellate</name>
    <dbReference type="NCBI Taxonomy" id="2952"/>
    <lineage>
        <taxon>Eukaryota</taxon>
        <taxon>Sar</taxon>
        <taxon>Alveolata</taxon>
        <taxon>Dinophyceae</taxon>
        <taxon>Suessiales</taxon>
        <taxon>Symbiodiniaceae</taxon>
        <taxon>Symbiodinium</taxon>
    </lineage>
</organism>
<dbReference type="InterPro" id="IPR049452">
    <property type="entry name" value="Anoctamin_TM"/>
</dbReference>
<proteinExistence type="predicted"/>
<dbReference type="AlphaFoldDB" id="A0A812P6G5"/>
<dbReference type="PANTHER" id="PTHR12308:SF73">
    <property type="entry name" value="ANOCTAMIN"/>
    <property type="match status" value="1"/>
</dbReference>
<dbReference type="Proteomes" id="UP000649617">
    <property type="component" value="Unassembled WGS sequence"/>
</dbReference>
<feature type="transmembrane region" description="Helical" evidence="6">
    <location>
        <begin position="438"/>
        <end position="464"/>
    </location>
</feature>
<dbReference type="GO" id="GO:0005254">
    <property type="term" value="F:chloride channel activity"/>
    <property type="evidence" value="ECO:0007669"/>
    <property type="project" value="TreeGrafter"/>
</dbReference>
<reference evidence="8" key="1">
    <citation type="submission" date="2021-02" db="EMBL/GenBank/DDBJ databases">
        <authorList>
            <person name="Dougan E. K."/>
            <person name="Rhodes N."/>
            <person name="Thang M."/>
            <person name="Chan C."/>
        </authorList>
    </citation>
    <scope>NUCLEOTIDE SEQUENCE</scope>
</reference>
<feature type="transmembrane region" description="Helical" evidence="6">
    <location>
        <begin position="609"/>
        <end position="635"/>
    </location>
</feature>
<feature type="transmembrane region" description="Helical" evidence="6">
    <location>
        <begin position="540"/>
        <end position="561"/>
    </location>
</feature>
<feature type="transmembrane region" description="Helical" evidence="6">
    <location>
        <begin position="656"/>
        <end position="684"/>
    </location>
</feature>
<feature type="domain" description="Anoctamin transmembrane" evidence="7">
    <location>
        <begin position="249"/>
        <end position="726"/>
    </location>
</feature>
<keyword evidence="4 6" id="KW-0472">Membrane</keyword>
<dbReference type="EMBL" id="CAJNIZ010012185">
    <property type="protein sequence ID" value="CAE7330894.1"/>
    <property type="molecule type" value="Genomic_DNA"/>
</dbReference>
<name>A0A812P6G5_SYMPI</name>
<evidence type="ECO:0000259" key="7">
    <source>
        <dbReference type="Pfam" id="PF04547"/>
    </source>
</evidence>